<dbReference type="Proteomes" id="UP000323506">
    <property type="component" value="Chromosome D03"/>
</dbReference>
<evidence type="ECO:0000313" key="1">
    <source>
        <dbReference type="EMBL" id="TYG75357.1"/>
    </source>
</evidence>
<name>A0A5D2D098_GOSDA</name>
<keyword evidence="2" id="KW-1185">Reference proteome</keyword>
<proteinExistence type="predicted"/>
<gene>
    <name evidence="1" type="ORF">ES288_D03G024000v1</name>
</gene>
<accession>A0A5D2D098</accession>
<dbReference type="EMBL" id="CM017703">
    <property type="protein sequence ID" value="TYG75357.1"/>
    <property type="molecule type" value="Genomic_DNA"/>
</dbReference>
<reference evidence="1 2" key="1">
    <citation type="submission" date="2019-06" db="EMBL/GenBank/DDBJ databases">
        <title>WGS assembly of Gossypium darwinii.</title>
        <authorList>
            <person name="Chen Z.J."/>
            <person name="Sreedasyam A."/>
            <person name="Ando A."/>
            <person name="Song Q."/>
            <person name="De L."/>
            <person name="Hulse-Kemp A."/>
            <person name="Ding M."/>
            <person name="Ye W."/>
            <person name="Kirkbride R."/>
            <person name="Jenkins J."/>
            <person name="Plott C."/>
            <person name="Lovell J."/>
            <person name="Lin Y.-M."/>
            <person name="Vaughn R."/>
            <person name="Liu B."/>
            <person name="Li W."/>
            <person name="Simpson S."/>
            <person name="Scheffler B."/>
            <person name="Saski C."/>
            <person name="Grover C."/>
            <person name="Hu G."/>
            <person name="Conover J."/>
            <person name="Carlson J."/>
            <person name="Shu S."/>
            <person name="Boston L."/>
            <person name="Williams M."/>
            <person name="Peterson D."/>
            <person name="Mcgee K."/>
            <person name="Jones D."/>
            <person name="Wendel J."/>
            <person name="Stelly D."/>
            <person name="Grimwood J."/>
            <person name="Schmutz J."/>
        </authorList>
    </citation>
    <scope>NUCLEOTIDE SEQUENCE [LARGE SCALE GENOMIC DNA]</scope>
    <source>
        <strain evidence="1">1808015.09</strain>
    </source>
</reference>
<organism evidence="1 2">
    <name type="scientific">Gossypium darwinii</name>
    <name type="common">Darwin's cotton</name>
    <name type="synonym">Gossypium barbadense var. darwinii</name>
    <dbReference type="NCBI Taxonomy" id="34276"/>
    <lineage>
        <taxon>Eukaryota</taxon>
        <taxon>Viridiplantae</taxon>
        <taxon>Streptophyta</taxon>
        <taxon>Embryophyta</taxon>
        <taxon>Tracheophyta</taxon>
        <taxon>Spermatophyta</taxon>
        <taxon>Magnoliopsida</taxon>
        <taxon>eudicotyledons</taxon>
        <taxon>Gunneridae</taxon>
        <taxon>Pentapetalae</taxon>
        <taxon>rosids</taxon>
        <taxon>malvids</taxon>
        <taxon>Malvales</taxon>
        <taxon>Malvaceae</taxon>
        <taxon>Malvoideae</taxon>
        <taxon>Gossypium</taxon>
    </lineage>
</organism>
<sequence>MAPVTERGTPAMDSDAEVSNAWTAGDWRVSSGGDVQCRERMRCSGLGLGFLC</sequence>
<evidence type="ECO:0000313" key="2">
    <source>
        <dbReference type="Proteomes" id="UP000323506"/>
    </source>
</evidence>
<dbReference type="AlphaFoldDB" id="A0A5D2D098"/>
<protein>
    <submittedName>
        <fullName evidence="1">Uncharacterized protein</fullName>
    </submittedName>
</protein>